<evidence type="ECO:0000313" key="4">
    <source>
        <dbReference type="Proteomes" id="UP000280825"/>
    </source>
</evidence>
<gene>
    <name evidence="3" type="ORF">EKL98_05025</name>
</gene>
<dbReference type="Gene3D" id="3.10.350.10">
    <property type="entry name" value="LysM domain"/>
    <property type="match status" value="4"/>
</dbReference>
<evidence type="ECO:0000313" key="3">
    <source>
        <dbReference type="EMBL" id="RTZ06603.1"/>
    </source>
</evidence>
<feature type="domain" description="LysM" evidence="2">
    <location>
        <begin position="89"/>
        <end position="133"/>
    </location>
</feature>
<reference evidence="3 4" key="1">
    <citation type="submission" date="2018-12" db="EMBL/GenBank/DDBJ databases">
        <title>Flavobacterium sp. nov., isolated from glacier ice.</title>
        <authorList>
            <person name="Liu Q."/>
            <person name="Xin Y.-H."/>
        </authorList>
    </citation>
    <scope>NUCLEOTIDE SEQUENCE [LARGE SCALE GENOMIC DNA]</scope>
    <source>
        <strain evidence="3 4">RB1N8</strain>
    </source>
</reference>
<proteinExistence type="predicted"/>
<organism evidence="3 4">
    <name type="scientific">Flavobacterium bomense</name>
    <dbReference type="NCBI Taxonomy" id="2497483"/>
    <lineage>
        <taxon>Bacteria</taxon>
        <taxon>Pseudomonadati</taxon>
        <taxon>Bacteroidota</taxon>
        <taxon>Flavobacteriia</taxon>
        <taxon>Flavobacteriales</taxon>
        <taxon>Flavobacteriaceae</taxon>
        <taxon>Flavobacterium</taxon>
    </lineage>
</organism>
<evidence type="ECO:0000256" key="1">
    <source>
        <dbReference type="SAM" id="SignalP"/>
    </source>
</evidence>
<keyword evidence="4" id="KW-1185">Reference proteome</keyword>
<dbReference type="InterPro" id="IPR018392">
    <property type="entry name" value="LysM"/>
</dbReference>
<feature type="signal peptide" evidence="1">
    <location>
        <begin position="1"/>
        <end position="21"/>
    </location>
</feature>
<dbReference type="SUPFAM" id="SSF53822">
    <property type="entry name" value="Periplasmic binding protein-like I"/>
    <property type="match status" value="1"/>
</dbReference>
<name>A0A3S0PK26_9FLAO</name>
<dbReference type="InterPro" id="IPR028082">
    <property type="entry name" value="Peripla_BP_I"/>
</dbReference>
<feature type="domain" description="LysM" evidence="2">
    <location>
        <begin position="232"/>
        <end position="275"/>
    </location>
</feature>
<keyword evidence="1" id="KW-0732">Signal</keyword>
<dbReference type="SMART" id="SM00257">
    <property type="entry name" value="LysM"/>
    <property type="match status" value="4"/>
</dbReference>
<dbReference type="EMBL" id="RYDJ01000003">
    <property type="protein sequence ID" value="RTZ06603.1"/>
    <property type="molecule type" value="Genomic_DNA"/>
</dbReference>
<dbReference type="CDD" id="cd00118">
    <property type="entry name" value="LysM"/>
    <property type="match status" value="4"/>
</dbReference>
<protein>
    <submittedName>
        <fullName evidence="3">LysM peptidoglycan-binding domain-containing protein</fullName>
    </submittedName>
</protein>
<dbReference type="PANTHER" id="PTHR33734:SF22">
    <property type="entry name" value="MEMBRANE-BOUND LYTIC MUREIN TRANSGLYCOSYLASE D"/>
    <property type="match status" value="1"/>
</dbReference>
<dbReference type="AlphaFoldDB" id="A0A3S0PK26"/>
<dbReference type="PANTHER" id="PTHR33734">
    <property type="entry name" value="LYSM DOMAIN-CONTAINING GPI-ANCHORED PROTEIN 2"/>
    <property type="match status" value="1"/>
</dbReference>
<dbReference type="Proteomes" id="UP000280825">
    <property type="component" value="Unassembled WGS sequence"/>
</dbReference>
<feature type="domain" description="LysM" evidence="2">
    <location>
        <begin position="26"/>
        <end position="69"/>
    </location>
</feature>
<dbReference type="InterPro" id="IPR036779">
    <property type="entry name" value="LysM_dom_sf"/>
</dbReference>
<dbReference type="Gene3D" id="3.40.50.2300">
    <property type="match status" value="1"/>
</dbReference>
<dbReference type="PROSITE" id="PS51782">
    <property type="entry name" value="LYSM"/>
    <property type="match status" value="4"/>
</dbReference>
<dbReference type="Pfam" id="PF01476">
    <property type="entry name" value="LysM"/>
    <property type="match status" value="4"/>
</dbReference>
<evidence type="ECO:0000259" key="2">
    <source>
        <dbReference type="PROSITE" id="PS51782"/>
    </source>
</evidence>
<feature type="chain" id="PRO_5018719996" evidence="1">
    <location>
        <begin position="22"/>
        <end position="650"/>
    </location>
</feature>
<dbReference type="GO" id="GO:0008932">
    <property type="term" value="F:lytic endotransglycosylase activity"/>
    <property type="evidence" value="ECO:0007669"/>
    <property type="project" value="TreeGrafter"/>
</dbReference>
<sequence length="650" mass="73072">MKYFFVICMVLLLFNHDSVFAQEKNTTHKVAKGETINEIAQKYKVTPFDIYQLNPDAQSGLKPNSILLIPKKGGNQKPLTATIPGAKAIIHEVTPKETLYGIEKKYEVTDEALKEANPFLENEGLQIGQTLIIPSKNGLKKTVSNQDKVVYHDVLPKETKYSIAKYYGITIAELEQKNPEIVSGLPIGYKLRIKGNPETLGPKADKTEAAFASKEEMGENNAQPAKVLFSSRSYVIKPKETLYSLSRMFNLSQEELIALNPALSQGVTEGMILKVPSATPVLQEIKKEYTVLSNNSANRKKLVLILPFNIAKMEVDTANSIITRLKNDKFLNMTLDFYAGALMAIDSAKQLGLSLDVSIYDSQETKDYSNIVALIKRNNLEDSDAIIGPFYQSNVEITAELLHKHQVPVISPLSKDVGNSLSNLYQTIPTTTEVKNAMFNYMRARGGVIIAVVDRKKESVIQFIKENHKDVKFATLNPNGSVSPENLQRLFVKGKMNYVVMETENTSMIKATMATMLSAMSAYQVQLVILEPNETLDTDEINFVNLTKLKLMYPSVARENETPEALIFEKEFKNRNKITPSAYAIRGFDVTFDTMMRLSQDKKYQETVAFTATEQIDNKFEFYKKEDGGYTNKGIYILYYDTDLTIKEAK</sequence>
<comment type="caution">
    <text evidence="3">The sequence shown here is derived from an EMBL/GenBank/DDBJ whole genome shotgun (WGS) entry which is preliminary data.</text>
</comment>
<feature type="domain" description="LysM" evidence="2">
    <location>
        <begin position="150"/>
        <end position="193"/>
    </location>
</feature>
<accession>A0A3S0PK26</accession>
<dbReference type="SUPFAM" id="SSF54106">
    <property type="entry name" value="LysM domain"/>
    <property type="match status" value="4"/>
</dbReference>
<dbReference type="RefSeq" id="WP_126561695.1">
    <property type="nucleotide sequence ID" value="NZ_RYDJ01000003.1"/>
</dbReference>